<reference evidence="1" key="1">
    <citation type="submission" date="2009-04" db="EMBL/GenBank/DDBJ databases">
        <authorList>
            <person name="Weinstock G."/>
            <person name="Sodergren E."/>
            <person name="Clifton S."/>
            <person name="Fulton L."/>
            <person name="Fulton B."/>
            <person name="Courtney L."/>
            <person name="Fronick C."/>
            <person name="Harrison M."/>
            <person name="Strong C."/>
            <person name="Farmer C."/>
            <person name="Delahaunty K."/>
            <person name="Markovic C."/>
            <person name="Hall O."/>
            <person name="Minx P."/>
            <person name="Tomlinson C."/>
            <person name="Mitreva M."/>
            <person name="Nelson J."/>
            <person name="Hou S."/>
            <person name="Wollam A."/>
            <person name="Pepin K.H."/>
            <person name="Johnson M."/>
            <person name="Bhonagiri V."/>
            <person name="Nash W.E."/>
            <person name="Warren W."/>
            <person name="Chinwalla A."/>
            <person name="Mardis E.R."/>
            <person name="Wilson R.K."/>
        </authorList>
    </citation>
    <scope>NUCLEOTIDE SEQUENCE [LARGE SCALE GENOMIC DNA]</scope>
    <source>
        <strain evidence="1">ATCC 51147</strain>
    </source>
</reference>
<dbReference type="STRING" id="629741.GCWU000324_01141"/>
<dbReference type="EMBL" id="ACJW02000002">
    <property type="protein sequence ID" value="EEP69229.1"/>
    <property type="molecule type" value="Genomic_DNA"/>
</dbReference>
<comment type="caution">
    <text evidence="1">The sequence shown here is derived from an EMBL/GenBank/DDBJ whole genome shotgun (WGS) entry which is preliminary data.</text>
</comment>
<proteinExistence type="predicted"/>
<accession>C4GG74</accession>
<dbReference type="HOGENOM" id="CLU_2825373_0_0_4"/>
<evidence type="ECO:0000313" key="1">
    <source>
        <dbReference type="EMBL" id="EEP69229.1"/>
    </source>
</evidence>
<organism evidence="1 2">
    <name type="scientific">Kingella oralis ATCC 51147</name>
    <dbReference type="NCBI Taxonomy" id="629741"/>
    <lineage>
        <taxon>Bacteria</taxon>
        <taxon>Pseudomonadati</taxon>
        <taxon>Pseudomonadota</taxon>
        <taxon>Betaproteobacteria</taxon>
        <taxon>Neisseriales</taxon>
        <taxon>Neisseriaceae</taxon>
        <taxon>Kingella</taxon>
    </lineage>
</organism>
<keyword evidence="2" id="KW-1185">Reference proteome</keyword>
<dbReference type="Proteomes" id="UP000003009">
    <property type="component" value="Unassembled WGS sequence"/>
</dbReference>
<gene>
    <name evidence="1" type="ORF">GCWU000324_01141</name>
</gene>
<evidence type="ECO:0000313" key="2">
    <source>
        <dbReference type="Proteomes" id="UP000003009"/>
    </source>
</evidence>
<sequence>MGAIIALFNRGWFGMGWGMRQPENRSIQQKSFGSTSNDFVFSGCLWGGKDWASGVRSGAAHPTWLV</sequence>
<name>C4GG74_9NEIS</name>
<protein>
    <submittedName>
        <fullName evidence="1">Uncharacterized protein</fullName>
    </submittedName>
</protein>
<dbReference type="AlphaFoldDB" id="C4GG74"/>